<feature type="domain" description="DNA-directed DNA polymerase family B multifunctional" evidence="14">
    <location>
        <begin position="862"/>
        <end position="1398"/>
    </location>
</feature>
<dbReference type="SUPFAM" id="SSF56672">
    <property type="entry name" value="DNA/RNA polymerases"/>
    <property type="match status" value="1"/>
</dbReference>
<dbReference type="Gene3D" id="3.30.70.2820">
    <property type="match status" value="1"/>
</dbReference>
<dbReference type="GO" id="GO:0008270">
    <property type="term" value="F:zinc ion binding"/>
    <property type="evidence" value="ECO:0007669"/>
    <property type="project" value="UniProtKB-KW"/>
</dbReference>
<reference evidence="18 19" key="1">
    <citation type="submission" date="2017-08" db="EMBL/GenBank/DDBJ databases">
        <title>Acidophilic green algal genome provides insights into adaptation to an acidic environment.</title>
        <authorList>
            <person name="Hirooka S."/>
            <person name="Hirose Y."/>
            <person name="Kanesaki Y."/>
            <person name="Higuchi S."/>
            <person name="Fujiwara T."/>
            <person name="Onuma R."/>
            <person name="Era A."/>
            <person name="Ohbayashi R."/>
            <person name="Uzuka A."/>
            <person name="Nozaki H."/>
            <person name="Yoshikawa H."/>
            <person name="Miyagishima S.Y."/>
        </authorList>
    </citation>
    <scope>NUCLEOTIDE SEQUENCE [LARGE SCALE GENOMIC DNA]</scope>
    <source>
        <strain evidence="18 19">NIES-2499</strain>
    </source>
</reference>
<keyword evidence="11" id="KW-0539">Nucleus</keyword>
<dbReference type="InterPro" id="IPR042087">
    <property type="entry name" value="DNA_pol_B_thumb"/>
</dbReference>
<dbReference type="Gene3D" id="3.30.420.10">
    <property type="entry name" value="Ribonuclease H-like superfamily/Ribonuclease H"/>
    <property type="match status" value="1"/>
</dbReference>
<evidence type="ECO:0000259" key="14">
    <source>
        <dbReference type="Pfam" id="PF00136"/>
    </source>
</evidence>
<dbReference type="CDD" id="cd05532">
    <property type="entry name" value="POLBc_alpha"/>
    <property type="match status" value="1"/>
</dbReference>
<keyword evidence="5 12" id="KW-0235">DNA replication</keyword>
<feature type="region of interest" description="Disordered" evidence="13">
    <location>
        <begin position="92"/>
        <end position="137"/>
    </location>
</feature>
<proteinExistence type="inferred from homology"/>
<dbReference type="InterPro" id="IPR023211">
    <property type="entry name" value="DNA_pol_palm_dom_sf"/>
</dbReference>
<evidence type="ECO:0000256" key="12">
    <source>
        <dbReference type="RuleBase" id="RU000442"/>
    </source>
</evidence>
<accession>A0A250XJT3</accession>
<dbReference type="GO" id="GO:1902975">
    <property type="term" value="P:mitotic DNA replication initiation"/>
    <property type="evidence" value="ECO:0007669"/>
    <property type="project" value="InterPro"/>
</dbReference>
<dbReference type="Gene3D" id="2.40.50.730">
    <property type="match status" value="1"/>
</dbReference>
<evidence type="ECO:0000256" key="10">
    <source>
        <dbReference type="ARBA" id="ARBA00023125"/>
    </source>
</evidence>
<feature type="region of interest" description="Disordered" evidence="13">
    <location>
        <begin position="1287"/>
        <end position="1315"/>
    </location>
</feature>
<evidence type="ECO:0000313" key="18">
    <source>
        <dbReference type="EMBL" id="GAX83060.1"/>
    </source>
</evidence>
<evidence type="ECO:0000313" key="19">
    <source>
        <dbReference type="Proteomes" id="UP000232323"/>
    </source>
</evidence>
<keyword evidence="10 12" id="KW-0238">DNA-binding</keyword>
<evidence type="ECO:0000256" key="4">
    <source>
        <dbReference type="ARBA" id="ARBA00022695"/>
    </source>
</evidence>
<comment type="caution">
    <text evidence="18">The sequence shown here is derived from an EMBL/GenBank/DDBJ whole genome shotgun (WGS) entry which is preliminary data.</text>
</comment>
<evidence type="ECO:0000256" key="6">
    <source>
        <dbReference type="ARBA" id="ARBA00022723"/>
    </source>
</evidence>
<feature type="domain" description="DNA-directed DNA polymerase family B exonuclease" evidence="15">
    <location>
        <begin position="531"/>
        <end position="796"/>
    </location>
</feature>
<dbReference type="PANTHER" id="PTHR45861">
    <property type="entry name" value="DNA POLYMERASE ALPHA CATALYTIC SUBUNIT"/>
    <property type="match status" value="1"/>
</dbReference>
<dbReference type="NCBIfam" id="TIGR00592">
    <property type="entry name" value="pol2"/>
    <property type="match status" value="1"/>
</dbReference>
<evidence type="ECO:0000256" key="2">
    <source>
        <dbReference type="ARBA" id="ARBA00005755"/>
    </source>
</evidence>
<dbReference type="GO" id="GO:0006273">
    <property type="term" value="P:lagging strand elongation"/>
    <property type="evidence" value="ECO:0007669"/>
    <property type="project" value="TreeGrafter"/>
</dbReference>
<dbReference type="InterPro" id="IPR045846">
    <property type="entry name" value="POLBc_alpha"/>
</dbReference>
<evidence type="ECO:0000256" key="3">
    <source>
        <dbReference type="ARBA" id="ARBA00022679"/>
    </source>
</evidence>
<feature type="compositionally biased region" description="Basic and acidic residues" evidence="13">
    <location>
        <begin position="92"/>
        <end position="119"/>
    </location>
</feature>
<dbReference type="STRING" id="1157962.A0A250XJT3"/>
<evidence type="ECO:0000256" key="13">
    <source>
        <dbReference type="SAM" id="MobiDB-lite"/>
    </source>
</evidence>
<organism evidence="18 19">
    <name type="scientific">Chlamydomonas eustigma</name>
    <dbReference type="NCBI Taxonomy" id="1157962"/>
    <lineage>
        <taxon>Eukaryota</taxon>
        <taxon>Viridiplantae</taxon>
        <taxon>Chlorophyta</taxon>
        <taxon>core chlorophytes</taxon>
        <taxon>Chlorophyceae</taxon>
        <taxon>CS clade</taxon>
        <taxon>Chlamydomonadales</taxon>
        <taxon>Chlamydomonadaceae</taxon>
        <taxon>Chlamydomonas</taxon>
    </lineage>
</organism>
<keyword evidence="19" id="KW-1185">Reference proteome</keyword>
<dbReference type="InterPro" id="IPR036397">
    <property type="entry name" value="RNaseH_sf"/>
</dbReference>
<dbReference type="SMART" id="SM00486">
    <property type="entry name" value="POLBc"/>
    <property type="match status" value="1"/>
</dbReference>
<dbReference type="EMBL" id="BEGY01000091">
    <property type="protein sequence ID" value="GAX83060.1"/>
    <property type="molecule type" value="Genomic_DNA"/>
</dbReference>
<evidence type="ECO:0000256" key="8">
    <source>
        <dbReference type="ARBA" id="ARBA00022833"/>
    </source>
</evidence>
<dbReference type="EC" id="2.7.7.7" evidence="12"/>
<gene>
    <name evidence="18" type="ORF">CEUSTIGMA_g10486.t1</name>
</gene>
<evidence type="ECO:0000256" key="9">
    <source>
        <dbReference type="ARBA" id="ARBA00022932"/>
    </source>
</evidence>
<dbReference type="InterPro" id="IPR043502">
    <property type="entry name" value="DNA/RNA_pol_sf"/>
</dbReference>
<dbReference type="Gene3D" id="3.90.1600.10">
    <property type="entry name" value="Palm domain of DNA polymerase"/>
    <property type="match status" value="1"/>
</dbReference>
<dbReference type="SUPFAM" id="SSF53098">
    <property type="entry name" value="Ribonuclease H-like"/>
    <property type="match status" value="1"/>
</dbReference>
<dbReference type="InterPro" id="IPR038256">
    <property type="entry name" value="Pol_alpha_znc_sf"/>
</dbReference>
<dbReference type="PROSITE" id="PS00116">
    <property type="entry name" value="DNA_POLYMERASE_B"/>
    <property type="match status" value="1"/>
</dbReference>
<dbReference type="Pfam" id="PF12254">
    <property type="entry name" value="DNA_pol_alpha_N"/>
    <property type="match status" value="1"/>
</dbReference>
<keyword evidence="9 12" id="KW-0239">DNA-directed DNA polymerase</keyword>
<dbReference type="PRINTS" id="PR00106">
    <property type="entry name" value="DNAPOLB"/>
</dbReference>
<dbReference type="Pfam" id="PF00136">
    <property type="entry name" value="DNA_pol_B"/>
    <property type="match status" value="1"/>
</dbReference>
<dbReference type="InterPro" id="IPR017964">
    <property type="entry name" value="DNA-dir_DNA_pol_B_CS"/>
</dbReference>
<evidence type="ECO:0000256" key="1">
    <source>
        <dbReference type="ARBA" id="ARBA00004123"/>
    </source>
</evidence>
<feature type="domain" description="Zinc finger DNA-directed DNA polymerase family B alpha" evidence="16">
    <location>
        <begin position="1442"/>
        <end position="1649"/>
    </location>
</feature>
<name>A0A250XJT3_9CHLO</name>
<dbReference type="GO" id="GO:0003697">
    <property type="term" value="F:single-stranded DNA binding"/>
    <property type="evidence" value="ECO:0007669"/>
    <property type="project" value="TreeGrafter"/>
</dbReference>
<keyword evidence="7" id="KW-0863">Zinc-finger</keyword>
<evidence type="ECO:0000256" key="5">
    <source>
        <dbReference type="ARBA" id="ARBA00022705"/>
    </source>
</evidence>
<dbReference type="InterPro" id="IPR006133">
    <property type="entry name" value="DNA-dir_DNA_pol_B_exonuc"/>
</dbReference>
<dbReference type="CDD" id="cd05776">
    <property type="entry name" value="DNA_polB_alpha_exo"/>
    <property type="match status" value="1"/>
</dbReference>
<protein>
    <recommendedName>
        <fullName evidence="12">DNA polymerase</fullName>
        <ecNumber evidence="12">2.7.7.7</ecNumber>
    </recommendedName>
</protein>
<evidence type="ECO:0000259" key="17">
    <source>
        <dbReference type="Pfam" id="PF12254"/>
    </source>
</evidence>
<dbReference type="GO" id="GO:0003887">
    <property type="term" value="F:DNA-directed DNA polymerase activity"/>
    <property type="evidence" value="ECO:0007669"/>
    <property type="project" value="UniProtKB-KW"/>
</dbReference>
<dbReference type="Gene3D" id="1.10.287.690">
    <property type="entry name" value="Helix hairpin bin"/>
    <property type="match status" value="1"/>
</dbReference>
<dbReference type="InterPro" id="IPR006134">
    <property type="entry name" value="DNA-dir_DNA_pol_B_multi_dom"/>
</dbReference>
<evidence type="ECO:0000256" key="11">
    <source>
        <dbReference type="ARBA" id="ARBA00023242"/>
    </source>
</evidence>
<feature type="compositionally biased region" description="Low complexity" evidence="13">
    <location>
        <begin position="1296"/>
        <end position="1307"/>
    </location>
</feature>
<dbReference type="GO" id="GO:0006272">
    <property type="term" value="P:leading strand elongation"/>
    <property type="evidence" value="ECO:0007669"/>
    <property type="project" value="TreeGrafter"/>
</dbReference>
<dbReference type="InterPro" id="IPR024647">
    <property type="entry name" value="DNA_pol_a_cat_su_N"/>
</dbReference>
<feature type="domain" description="DNA polymerase alpha catalytic subunit N-terminal" evidence="17">
    <location>
        <begin position="21"/>
        <end position="85"/>
    </location>
</feature>
<keyword evidence="6" id="KW-0479">Metal-binding</keyword>
<dbReference type="Pfam" id="PF03104">
    <property type="entry name" value="DNA_pol_B_exo1"/>
    <property type="match status" value="1"/>
</dbReference>
<dbReference type="OrthoDB" id="6755010at2759"/>
<dbReference type="Proteomes" id="UP000232323">
    <property type="component" value="Unassembled WGS sequence"/>
</dbReference>
<dbReference type="GO" id="GO:0005658">
    <property type="term" value="C:alpha DNA polymerase:primase complex"/>
    <property type="evidence" value="ECO:0007669"/>
    <property type="project" value="TreeGrafter"/>
</dbReference>
<comment type="similarity">
    <text evidence="2 12">Belongs to the DNA polymerase type-B family.</text>
</comment>
<keyword evidence="3 12" id="KW-0808">Transferase</keyword>
<dbReference type="InterPro" id="IPR012337">
    <property type="entry name" value="RNaseH-like_sf"/>
</dbReference>
<comment type="subcellular location">
    <subcellularLocation>
        <location evidence="1">Nucleus</location>
    </subcellularLocation>
</comment>
<dbReference type="PANTHER" id="PTHR45861:SF1">
    <property type="entry name" value="DNA POLYMERASE ALPHA CATALYTIC SUBUNIT"/>
    <property type="match status" value="1"/>
</dbReference>
<dbReference type="Pfam" id="PF08996">
    <property type="entry name" value="zf-DNA_Pol"/>
    <property type="match status" value="1"/>
</dbReference>
<dbReference type="InterPro" id="IPR006172">
    <property type="entry name" value="DNA-dir_DNA_pol_B"/>
</dbReference>
<sequence length="1653" mass="180231">MERSRRQPVISTDKANVRSALEALRAFKEGNTKRASNFELKDEKALYDVVTEEDYADIAAKRRAEGGDFIIDDDGQGYQDIGEDDYWNERVEDGNIDLNDRPDESRPNKKGRTDEKGENAKMTSKKRGGSETAADGSGNIAKLFKTAAARNVQPAMNRGLMAQKPSHDSSEALLEDILKDMGGASCSALQHKAARSTSNQSVIKSSTLQAVPVCRPSTGNLTATAKFGVVPTPKAQTESSVHSVPNGCVAIKEEDAREASFQGFQPDVEEIMSSTPEVVKREEEEYAIPALKLEASEASPQKLIPIPDVLQSTESQPACGWAAMYNESAGSEEYKAEKAVNTKTEETEDLQGSVMHQEGLPLDAQGYLSFFYLDAYENIESRPGEVFLFGKVQADDPVSSHSKAAATCSQLVSCCVLVKGLQRSLIVVPRKDIFDDRDGEISQLEAEAAAEPSKKINLLKYLQERCKDVKAELRELLSRHGIKQHRMVPIKRNYAFEVDGVPHGLQYCIKVRYPASDPTLPLGLTGSTFVTIFGAQQSPLEALLIKRGLKGPSWLSVKGATKVEYSNQMSWCKLEVYVNSSKAVSAPEPGSELYMRPSPPLTVAAMQLKTIINPATHQHEIVAAGVVHLSSVNVEAPMSKDSWNRPAVLRNFTIVRKLDGQAWPPGFEQAVRAENATARGRANSGNMLTAQTSERSLLTCLLARMQALDADVLVGHNIGAGDLTTLMYRMQHHKVPLWSRIGRLKRQVYPKLTGGGHNFGGGASHGVMSAVAGRLLCDTYLIARELVREVDYTLKTLSSSLLGQQREDLSPPDVPRKFENTASLVELCRHAEGDAWLALGIMFNLSALPLTKQLTNLSGSLWSRTLAGQRAQRIEMLLLHEFHARKFILPDKLSQKDKERLAIKNEGIEDEEDMMQGAEEEDVDGTKAKGGSKGSKKSKGPQYAGGLVLEPKKGLYDKIVIMLDFNSLYPSIIQEYNICFTTVNRPPDGGPPSLPEAPPPGEGMAPLPTVIQSLVHKRRQVKSQMANTRDPTQKQQLNIRQQALKLTANSMYGCLGFGNSRFYARPLAELITLQGRTILQSTVDLVQSGTINGEVIYGDTDSVMVHTSTDEVRAARDLGARIKKEVNKRYKLLEIELDGIFKCMLLLKKKKYAAVKLEAGCDGQLTEVMEQKGLDIVRRDWCPLSKDVGNFALSQILSGRPKEEVVMDIHNHLRGVREQVASGAVPLGKFIITKQLTKRPEDYPDVKGQPHVMVAARRKAAGKRDGVGAGETVPYIICISRAEPCPTPTGTPAPAAPSAQASADTASVQQAGQQALGSKTVVMTPVPPTSPLPCSSPQQTRPVIAVGTKQPVAHGTSFAERAFHPEEIRESRGSLVVDIEYYLGQQVHPVVSRLCAPIEGTDAAHIADCLGLDPSRFRSGGSRNGAGITSYQGEDYGCGLSALDDDSNFVGLEPLKLQTADGSGSFPFLGISQAFTGRVSADSLTCPVDAVGDPSKQLTSAQLANQAVLRTREAISKYYDCVVVADDETAPLESRNVVLRVPSSETEARHNCCLHPDMSKQGVLMSRAVTEQKLYLQLTNIVRQLEPELAIKRALAQEKAANPRSSLSEIDIGRRVPRAMQLQFKEAANGVAAFRDVSAYHWVNLGRLFGAVS</sequence>
<evidence type="ECO:0000259" key="15">
    <source>
        <dbReference type="Pfam" id="PF03104"/>
    </source>
</evidence>
<dbReference type="GO" id="GO:0003688">
    <property type="term" value="F:DNA replication origin binding"/>
    <property type="evidence" value="ECO:0007669"/>
    <property type="project" value="TreeGrafter"/>
</dbReference>
<keyword evidence="8" id="KW-0862">Zinc</keyword>
<dbReference type="GO" id="GO:0000166">
    <property type="term" value="F:nucleotide binding"/>
    <property type="evidence" value="ECO:0007669"/>
    <property type="project" value="InterPro"/>
</dbReference>
<feature type="compositionally biased region" description="Acidic residues" evidence="13">
    <location>
        <begin position="908"/>
        <end position="923"/>
    </location>
</feature>
<dbReference type="Gene3D" id="1.10.3200.20">
    <property type="entry name" value="DNA Polymerase alpha, zinc finger"/>
    <property type="match status" value="1"/>
</dbReference>
<dbReference type="Gene3D" id="6.10.10.100">
    <property type="match status" value="1"/>
</dbReference>
<dbReference type="InterPro" id="IPR015088">
    <property type="entry name" value="Znf_DNA-dir_DNA_pol_B_alpha"/>
</dbReference>
<dbReference type="GO" id="GO:0003682">
    <property type="term" value="F:chromatin binding"/>
    <property type="evidence" value="ECO:0007669"/>
    <property type="project" value="TreeGrafter"/>
</dbReference>
<evidence type="ECO:0000256" key="7">
    <source>
        <dbReference type="ARBA" id="ARBA00022771"/>
    </source>
</evidence>
<dbReference type="Gene3D" id="1.10.132.60">
    <property type="entry name" value="DNA polymerase family B, C-terminal domain"/>
    <property type="match status" value="1"/>
</dbReference>
<feature type="region of interest" description="Disordered" evidence="13">
    <location>
        <begin position="905"/>
        <end position="944"/>
    </location>
</feature>
<evidence type="ECO:0000259" key="16">
    <source>
        <dbReference type="Pfam" id="PF08996"/>
    </source>
</evidence>
<keyword evidence="4 12" id="KW-0548">Nucleotidyltransferase</keyword>
<comment type="catalytic activity">
    <reaction evidence="12">
        <text>DNA(n) + a 2'-deoxyribonucleoside 5'-triphosphate = DNA(n+1) + diphosphate</text>
        <dbReference type="Rhea" id="RHEA:22508"/>
        <dbReference type="Rhea" id="RHEA-COMP:17339"/>
        <dbReference type="Rhea" id="RHEA-COMP:17340"/>
        <dbReference type="ChEBI" id="CHEBI:33019"/>
        <dbReference type="ChEBI" id="CHEBI:61560"/>
        <dbReference type="ChEBI" id="CHEBI:173112"/>
        <dbReference type="EC" id="2.7.7.7"/>
    </reaction>
</comment>